<evidence type="ECO:0000256" key="1">
    <source>
        <dbReference type="SAM" id="MobiDB-lite"/>
    </source>
</evidence>
<feature type="region of interest" description="Disordered" evidence="1">
    <location>
        <begin position="1"/>
        <end position="24"/>
    </location>
</feature>
<proteinExistence type="predicted"/>
<keyword evidence="3" id="KW-1185">Reference proteome</keyword>
<comment type="caution">
    <text evidence="2">The sequence shown here is derived from an EMBL/GenBank/DDBJ whole genome shotgun (WGS) entry which is preliminary data.</text>
</comment>
<protein>
    <submittedName>
        <fullName evidence="2">Uncharacterized protein</fullName>
    </submittedName>
</protein>
<gene>
    <name evidence="2" type="ORF">AV530_006674</name>
</gene>
<name>A0A1V4KPY9_PATFA</name>
<dbReference type="Proteomes" id="UP000190648">
    <property type="component" value="Unassembled WGS sequence"/>
</dbReference>
<dbReference type="AlphaFoldDB" id="A0A1V4KPY9"/>
<organism evidence="2 3">
    <name type="scientific">Patagioenas fasciata monilis</name>
    <dbReference type="NCBI Taxonomy" id="372326"/>
    <lineage>
        <taxon>Eukaryota</taxon>
        <taxon>Metazoa</taxon>
        <taxon>Chordata</taxon>
        <taxon>Craniata</taxon>
        <taxon>Vertebrata</taxon>
        <taxon>Euteleostomi</taxon>
        <taxon>Archelosauria</taxon>
        <taxon>Archosauria</taxon>
        <taxon>Dinosauria</taxon>
        <taxon>Saurischia</taxon>
        <taxon>Theropoda</taxon>
        <taxon>Coelurosauria</taxon>
        <taxon>Aves</taxon>
        <taxon>Neognathae</taxon>
        <taxon>Neoaves</taxon>
        <taxon>Columbimorphae</taxon>
        <taxon>Columbiformes</taxon>
        <taxon>Columbidae</taxon>
        <taxon>Patagioenas</taxon>
    </lineage>
</organism>
<accession>A0A1V4KPY9</accession>
<evidence type="ECO:0000313" key="3">
    <source>
        <dbReference type="Proteomes" id="UP000190648"/>
    </source>
</evidence>
<sequence>MGTTLPLGGSPVRPGSGNRKKKALDTRTCTEAAGQAPCFQFLQPSRSVLSIPQDEKEGAMQAGFPPFTGFRKQMQPQRVPMLGGPCVGCVCWRPVGPQIAQGPASGHAEGNLQLGKDKLC</sequence>
<evidence type="ECO:0000313" key="2">
    <source>
        <dbReference type="EMBL" id="OPJ86516.1"/>
    </source>
</evidence>
<dbReference type="EMBL" id="LSYS01002182">
    <property type="protein sequence ID" value="OPJ86516.1"/>
    <property type="molecule type" value="Genomic_DNA"/>
</dbReference>
<reference evidence="2 3" key="1">
    <citation type="submission" date="2016-02" db="EMBL/GenBank/DDBJ databases">
        <title>Band-tailed pigeon sequencing and assembly.</title>
        <authorList>
            <person name="Soares A.E."/>
            <person name="Novak B.J."/>
            <person name="Rice E.S."/>
            <person name="O'Connell B."/>
            <person name="Chang D."/>
            <person name="Weber S."/>
            <person name="Shapiro B."/>
        </authorList>
    </citation>
    <scope>NUCLEOTIDE SEQUENCE [LARGE SCALE GENOMIC DNA]</scope>
    <source>
        <strain evidence="2">BTP2013</strain>
        <tissue evidence="2">Blood</tissue>
    </source>
</reference>